<accession>A0A0G4JWY3</accession>
<organism evidence="14 15">
    <name type="scientific">Brenneria goodwinii</name>
    <dbReference type="NCBI Taxonomy" id="1109412"/>
    <lineage>
        <taxon>Bacteria</taxon>
        <taxon>Pseudomonadati</taxon>
        <taxon>Pseudomonadota</taxon>
        <taxon>Gammaproteobacteria</taxon>
        <taxon>Enterobacterales</taxon>
        <taxon>Pectobacteriaceae</taxon>
        <taxon>Brenneria</taxon>
    </lineage>
</organism>
<dbReference type="InterPro" id="IPR023614">
    <property type="entry name" value="Porin_dom_sf"/>
</dbReference>
<comment type="subcellular location">
    <subcellularLocation>
        <location evidence="1">Cell outer membrane</location>
        <topology evidence="1">Multi-pass membrane protein</topology>
    </subcellularLocation>
</comment>
<dbReference type="PANTHER" id="PTHR34501:SF9">
    <property type="entry name" value="MAJOR OUTER MEMBRANE PROTEIN P.IA"/>
    <property type="match status" value="1"/>
</dbReference>
<evidence type="ECO:0000256" key="5">
    <source>
        <dbReference type="ARBA" id="ARBA00022452"/>
    </source>
</evidence>
<gene>
    <name evidence="14" type="ORF">BN1221_02936</name>
</gene>
<evidence type="ECO:0000256" key="12">
    <source>
        <dbReference type="SAM" id="SignalP"/>
    </source>
</evidence>
<dbReference type="GO" id="GO:0015288">
    <property type="term" value="F:porin activity"/>
    <property type="evidence" value="ECO:0007669"/>
    <property type="project" value="UniProtKB-KW"/>
</dbReference>
<keyword evidence="4" id="KW-0813">Transport</keyword>
<evidence type="ECO:0000313" key="15">
    <source>
        <dbReference type="Proteomes" id="UP000044377"/>
    </source>
</evidence>
<evidence type="ECO:0000313" key="14">
    <source>
        <dbReference type="EMBL" id="CPR17947.1"/>
    </source>
</evidence>
<evidence type="ECO:0000256" key="11">
    <source>
        <dbReference type="ARBA" id="ARBA00023237"/>
    </source>
</evidence>
<evidence type="ECO:0000259" key="13">
    <source>
        <dbReference type="Pfam" id="PF13609"/>
    </source>
</evidence>
<comment type="similarity">
    <text evidence="2">Belongs to the Gram-negative porin family.</text>
</comment>
<dbReference type="SUPFAM" id="SSF56935">
    <property type="entry name" value="Porins"/>
    <property type="match status" value="1"/>
</dbReference>
<dbReference type="InterPro" id="IPR001897">
    <property type="entry name" value="Porin_gammaproteobac"/>
</dbReference>
<sequence length="348" mass="40387">MKKYIVFYSSVLFFITTSVHAVTVYNNKDTRLDIYGRVEAQIGNGWTNDNTNAANLTGRLGFEAQQKLDESFNLFGKLEWQVTTQKNDTKNTEDNWDIRYAYAGVGSKDYGRIMVGRTRNPMYQWMGLTDRYMNYTANVYSNWVGSRIDSSWQWNRQDGTIQYEYENKGVDVRLAYVMGNGAADSTIDNGYMASLGYSFDIQIAGKPLKIKPVIAWQSLTKDPKNTTLSGNYTDYSQKGAGIRLNYDKALLAFNIGKQSYERQGRPDIDYDVFDSLAEYWFTNKIALRGGYSQLIETKSNYVHRRQWVTEAEYRLKRNIHFSVTWIYDERESYDSAENLWIAGLRYDF</sequence>
<keyword evidence="10" id="KW-0472">Membrane</keyword>
<dbReference type="Pfam" id="PF13609">
    <property type="entry name" value="Porin_4"/>
    <property type="match status" value="1"/>
</dbReference>
<dbReference type="GO" id="GO:0034220">
    <property type="term" value="P:monoatomic ion transmembrane transport"/>
    <property type="evidence" value="ECO:0007669"/>
    <property type="project" value="InterPro"/>
</dbReference>
<keyword evidence="15" id="KW-1185">Reference proteome</keyword>
<dbReference type="GO" id="GO:0046930">
    <property type="term" value="C:pore complex"/>
    <property type="evidence" value="ECO:0007669"/>
    <property type="project" value="UniProtKB-KW"/>
</dbReference>
<proteinExistence type="inferred from homology"/>
<dbReference type="STRING" id="1109412.BN1221_02936"/>
<keyword evidence="6" id="KW-0812">Transmembrane</keyword>
<evidence type="ECO:0000256" key="7">
    <source>
        <dbReference type="ARBA" id="ARBA00022729"/>
    </source>
</evidence>
<keyword evidence="7 12" id="KW-0732">Signal</keyword>
<dbReference type="CDD" id="cd00342">
    <property type="entry name" value="gram_neg_porins"/>
    <property type="match status" value="1"/>
</dbReference>
<protein>
    <submittedName>
        <fullName evidence="14">Outer membrane protein C</fullName>
    </submittedName>
</protein>
<keyword evidence="11" id="KW-0998">Cell outer membrane</keyword>
<evidence type="ECO:0000256" key="6">
    <source>
        <dbReference type="ARBA" id="ARBA00022692"/>
    </source>
</evidence>
<keyword evidence="5" id="KW-1134">Transmembrane beta strand</keyword>
<dbReference type="RefSeq" id="WP_048637912.1">
    <property type="nucleotide sequence ID" value="NZ_CGIG01000001.1"/>
</dbReference>
<evidence type="ECO:0000256" key="8">
    <source>
        <dbReference type="ARBA" id="ARBA00023065"/>
    </source>
</evidence>
<evidence type="ECO:0000256" key="3">
    <source>
        <dbReference type="ARBA" id="ARBA00011233"/>
    </source>
</evidence>
<keyword evidence="9" id="KW-0626">Porin</keyword>
<evidence type="ECO:0000256" key="4">
    <source>
        <dbReference type="ARBA" id="ARBA00022448"/>
    </source>
</evidence>
<dbReference type="PRINTS" id="PR00183">
    <property type="entry name" value="ECOLIPORIN"/>
</dbReference>
<dbReference type="Gene3D" id="2.40.160.10">
    <property type="entry name" value="Porin"/>
    <property type="match status" value="1"/>
</dbReference>
<evidence type="ECO:0000256" key="9">
    <source>
        <dbReference type="ARBA" id="ARBA00023114"/>
    </source>
</evidence>
<feature type="signal peptide" evidence="12">
    <location>
        <begin position="1"/>
        <end position="21"/>
    </location>
</feature>
<evidence type="ECO:0000256" key="1">
    <source>
        <dbReference type="ARBA" id="ARBA00004571"/>
    </source>
</evidence>
<dbReference type="AlphaFoldDB" id="A0A0G4JWY3"/>
<dbReference type="InterPro" id="IPR050298">
    <property type="entry name" value="Gram-neg_bact_OMP"/>
</dbReference>
<feature type="chain" id="PRO_5005194405" evidence="12">
    <location>
        <begin position="22"/>
        <end position="348"/>
    </location>
</feature>
<dbReference type="OrthoDB" id="784582at2"/>
<evidence type="ECO:0000256" key="2">
    <source>
        <dbReference type="ARBA" id="ARBA00007539"/>
    </source>
</evidence>
<dbReference type="GO" id="GO:0009279">
    <property type="term" value="C:cell outer membrane"/>
    <property type="evidence" value="ECO:0007669"/>
    <property type="project" value="UniProtKB-SubCell"/>
</dbReference>
<evidence type="ECO:0000256" key="10">
    <source>
        <dbReference type="ARBA" id="ARBA00023136"/>
    </source>
</evidence>
<dbReference type="InterPro" id="IPR033900">
    <property type="entry name" value="Gram_neg_porin_domain"/>
</dbReference>
<dbReference type="PANTHER" id="PTHR34501">
    <property type="entry name" value="PROTEIN YDDL-RELATED"/>
    <property type="match status" value="1"/>
</dbReference>
<comment type="subunit">
    <text evidence="3">Homotrimer.</text>
</comment>
<reference evidence="15" key="1">
    <citation type="submission" date="2015-01" db="EMBL/GenBank/DDBJ databases">
        <authorList>
            <person name="Paterson Steve"/>
        </authorList>
    </citation>
    <scope>NUCLEOTIDE SEQUENCE [LARGE SCALE GENOMIC DNA]</scope>
    <source>
        <strain evidence="15">OBR1</strain>
    </source>
</reference>
<feature type="domain" description="Porin" evidence="13">
    <location>
        <begin position="12"/>
        <end position="322"/>
    </location>
</feature>
<name>A0A0G4JWY3_9GAMM</name>
<dbReference type="EMBL" id="CGIG01000001">
    <property type="protein sequence ID" value="CPR17947.1"/>
    <property type="molecule type" value="Genomic_DNA"/>
</dbReference>
<dbReference type="Proteomes" id="UP000044377">
    <property type="component" value="Unassembled WGS sequence"/>
</dbReference>
<keyword evidence="8" id="KW-0406">Ion transport</keyword>